<evidence type="ECO:0000313" key="3">
    <source>
        <dbReference type="Proteomes" id="UP000499080"/>
    </source>
</evidence>
<sequence length="151" mass="16812">MTSDPAPVSKLLRHASGKIFGPYGLSMHQSHFHSGSSVESGLESGTPQPRRQDLTTRPPLPRILGRFLLSLNERQDSVGARFLKASSLIRQCVEVPLKGQQVNRLELLNVGSETFKVVLFFLASGTLPNFQFSVLGNVYKFSHLFEMEELQ</sequence>
<reference evidence="2 3" key="1">
    <citation type="journal article" date="2019" name="Sci. Rep.">
        <title>Orb-weaving spider Araneus ventricosus genome elucidates the spidroin gene catalogue.</title>
        <authorList>
            <person name="Kono N."/>
            <person name="Nakamura H."/>
            <person name="Ohtoshi R."/>
            <person name="Moran D.A.P."/>
            <person name="Shinohara A."/>
            <person name="Yoshida Y."/>
            <person name="Fujiwara M."/>
            <person name="Mori M."/>
            <person name="Tomita M."/>
            <person name="Arakawa K."/>
        </authorList>
    </citation>
    <scope>NUCLEOTIDE SEQUENCE [LARGE SCALE GENOMIC DNA]</scope>
</reference>
<gene>
    <name evidence="2" type="ORF">AVEN_54450_1</name>
</gene>
<proteinExistence type="predicted"/>
<dbReference type="AlphaFoldDB" id="A0A4Y2TS65"/>
<keyword evidence="3" id="KW-1185">Reference proteome</keyword>
<protein>
    <submittedName>
        <fullName evidence="2">Uncharacterized protein</fullName>
    </submittedName>
</protein>
<evidence type="ECO:0000313" key="2">
    <source>
        <dbReference type="EMBL" id="GBO03483.1"/>
    </source>
</evidence>
<evidence type="ECO:0000256" key="1">
    <source>
        <dbReference type="SAM" id="MobiDB-lite"/>
    </source>
</evidence>
<accession>A0A4Y2TS65</accession>
<dbReference type="EMBL" id="BGPR01030764">
    <property type="protein sequence ID" value="GBO03483.1"/>
    <property type="molecule type" value="Genomic_DNA"/>
</dbReference>
<name>A0A4Y2TS65_ARAVE</name>
<organism evidence="2 3">
    <name type="scientific">Araneus ventricosus</name>
    <name type="common">Orbweaver spider</name>
    <name type="synonym">Epeira ventricosa</name>
    <dbReference type="NCBI Taxonomy" id="182803"/>
    <lineage>
        <taxon>Eukaryota</taxon>
        <taxon>Metazoa</taxon>
        <taxon>Ecdysozoa</taxon>
        <taxon>Arthropoda</taxon>
        <taxon>Chelicerata</taxon>
        <taxon>Arachnida</taxon>
        <taxon>Araneae</taxon>
        <taxon>Araneomorphae</taxon>
        <taxon>Entelegynae</taxon>
        <taxon>Araneoidea</taxon>
        <taxon>Araneidae</taxon>
        <taxon>Araneus</taxon>
    </lineage>
</organism>
<dbReference type="Proteomes" id="UP000499080">
    <property type="component" value="Unassembled WGS sequence"/>
</dbReference>
<feature type="region of interest" description="Disordered" evidence="1">
    <location>
        <begin position="31"/>
        <end position="58"/>
    </location>
</feature>
<feature type="compositionally biased region" description="Low complexity" evidence="1">
    <location>
        <begin position="34"/>
        <end position="45"/>
    </location>
</feature>
<comment type="caution">
    <text evidence="2">The sequence shown here is derived from an EMBL/GenBank/DDBJ whole genome shotgun (WGS) entry which is preliminary data.</text>
</comment>